<organism evidence="2">
    <name type="scientific">Zea mays</name>
    <name type="common">Maize</name>
    <dbReference type="NCBI Taxonomy" id="4577"/>
    <lineage>
        <taxon>Eukaryota</taxon>
        <taxon>Viridiplantae</taxon>
        <taxon>Streptophyta</taxon>
        <taxon>Embryophyta</taxon>
        <taxon>Tracheophyta</taxon>
        <taxon>Spermatophyta</taxon>
        <taxon>Magnoliopsida</taxon>
        <taxon>Liliopsida</taxon>
        <taxon>Poales</taxon>
        <taxon>Poaceae</taxon>
        <taxon>PACMAD clade</taxon>
        <taxon>Panicoideae</taxon>
        <taxon>Andropogonodae</taxon>
        <taxon>Andropogoneae</taxon>
        <taxon>Tripsacinae</taxon>
        <taxon>Zea</taxon>
    </lineage>
</organism>
<dbReference type="EMBL" id="CM007647">
    <property type="protein sequence ID" value="ONM10229.1"/>
    <property type="molecule type" value="Genomic_DNA"/>
</dbReference>
<feature type="compositionally biased region" description="Low complexity" evidence="1">
    <location>
        <begin position="60"/>
        <end position="81"/>
    </location>
</feature>
<evidence type="ECO:0000256" key="1">
    <source>
        <dbReference type="SAM" id="MobiDB-lite"/>
    </source>
</evidence>
<dbReference type="PANTHER" id="PTHR33401:SF13">
    <property type="entry name" value="EXPRESSED PROTEIN"/>
    <property type="match status" value="1"/>
</dbReference>
<protein>
    <submittedName>
        <fullName evidence="2">Uncharacterized protein</fullName>
    </submittedName>
</protein>
<sequence length="276" mass="29193">MGDRRDGDESDWIHGGLHREARFAGEDGVADGRGLQGAGLREGEWGTREDGGGAAMRYCRGGAPRCGIAPPRRGRARAGACRGEETAARRGGEGRSRQGGDLAGLRGQGAGLREGERGTREDGGAPRCEIAEGERRDAGLRHRAGGRARLSVLPPPTLMRLSHCESHCAGPFRLIPCLPQSKDASRDAAAASPPAPRPAAVAEEEPPPVQKVEAPVAAGRDDDAEKREDVEKAPALGKSCLKKTSCGDDECADKGNVKWLDLIGKDLAEIKEYEPR</sequence>
<gene>
    <name evidence="2" type="ORF">ZEAMMB73_Zm00001d034425</name>
</gene>
<feature type="compositionally biased region" description="Basic and acidic residues" evidence="1">
    <location>
        <begin position="113"/>
        <end position="140"/>
    </location>
</feature>
<proteinExistence type="predicted"/>
<feature type="compositionally biased region" description="Basic and acidic residues" evidence="1">
    <location>
        <begin position="219"/>
        <end position="232"/>
    </location>
</feature>
<feature type="compositionally biased region" description="Basic and acidic residues" evidence="1">
    <location>
        <begin position="82"/>
        <end position="98"/>
    </location>
</feature>
<dbReference type="PaxDb" id="4577-GRMZM2G170851_P01"/>
<feature type="region of interest" description="Disordered" evidence="1">
    <location>
        <begin position="1"/>
        <end position="148"/>
    </location>
</feature>
<reference evidence="2" key="1">
    <citation type="submission" date="2015-12" db="EMBL/GenBank/DDBJ databases">
        <title>Update maize B73 reference genome by single molecule sequencing technologies.</title>
        <authorList>
            <consortium name="Maize Genome Sequencing Project"/>
            <person name="Ware D."/>
        </authorList>
    </citation>
    <scope>NUCLEOTIDE SEQUENCE [LARGE SCALE GENOMIC DNA]</scope>
    <source>
        <tissue evidence="2">Seedling</tissue>
    </source>
</reference>
<feature type="compositionally biased region" description="Basic and acidic residues" evidence="1">
    <location>
        <begin position="41"/>
        <end position="51"/>
    </location>
</feature>
<dbReference type="AlphaFoldDB" id="A0A1D6L7K1"/>
<dbReference type="ExpressionAtlas" id="A0A1D6L7K1">
    <property type="expression patterns" value="baseline and differential"/>
</dbReference>
<dbReference type="PANTHER" id="PTHR33401">
    <property type="entry name" value="LIGHT-HARVESTING COMPLEX-LIKE PROTEIN OHP2, CHLOROPLASTIC"/>
    <property type="match status" value="1"/>
</dbReference>
<accession>A0A1D6L7K1</accession>
<dbReference type="InParanoid" id="A0A1D6L7K1"/>
<evidence type="ECO:0000313" key="2">
    <source>
        <dbReference type="EMBL" id="ONM10229.1"/>
    </source>
</evidence>
<feature type="region of interest" description="Disordered" evidence="1">
    <location>
        <begin position="182"/>
        <end position="234"/>
    </location>
</feature>
<dbReference type="eggNOG" id="ENOG502S4M3">
    <property type="taxonomic scope" value="Eukaryota"/>
</dbReference>
<name>A0A1D6L7K1_MAIZE</name>